<dbReference type="AlphaFoldDB" id="A0A371GRY9"/>
<evidence type="ECO:0000313" key="2">
    <source>
        <dbReference type="Proteomes" id="UP000257109"/>
    </source>
</evidence>
<sequence>MIEGPNYYYKVIPFGLKNVGATYRRLMDKIFLNQIGKKSRGEKFLGFMIIHRGIEANPSKCQALIDMRCSTNVKEVRKLTGRLASLSFPTEKARPFFHMLKTQQPFGGMINMKQHLRT</sequence>
<dbReference type="SUPFAM" id="SSF56672">
    <property type="entry name" value="DNA/RNA polymerases"/>
    <property type="match status" value="1"/>
</dbReference>
<dbReference type="OrthoDB" id="1431288at2759"/>
<evidence type="ECO:0000313" key="1">
    <source>
        <dbReference type="EMBL" id="RDX93318.1"/>
    </source>
</evidence>
<keyword evidence="2" id="KW-1185">Reference proteome</keyword>
<reference evidence="1" key="1">
    <citation type="submission" date="2018-05" db="EMBL/GenBank/DDBJ databases">
        <title>Draft genome of Mucuna pruriens seed.</title>
        <authorList>
            <person name="Nnadi N.E."/>
            <person name="Vos R."/>
            <person name="Hasami M.H."/>
            <person name="Devisetty U.K."/>
            <person name="Aguiy J.C."/>
        </authorList>
    </citation>
    <scope>NUCLEOTIDE SEQUENCE [LARGE SCALE GENOMIC DNA]</scope>
    <source>
        <strain evidence="1">JCA_2017</strain>
    </source>
</reference>
<accession>A0A371GRY9</accession>
<comment type="caution">
    <text evidence="1">The sequence shown here is derived from an EMBL/GenBank/DDBJ whole genome shotgun (WGS) entry which is preliminary data.</text>
</comment>
<dbReference type="EMBL" id="QJKJ01004641">
    <property type="protein sequence ID" value="RDX93318.1"/>
    <property type="molecule type" value="Genomic_DNA"/>
</dbReference>
<organism evidence="1 2">
    <name type="scientific">Mucuna pruriens</name>
    <name type="common">Velvet bean</name>
    <name type="synonym">Dolichos pruriens</name>
    <dbReference type="NCBI Taxonomy" id="157652"/>
    <lineage>
        <taxon>Eukaryota</taxon>
        <taxon>Viridiplantae</taxon>
        <taxon>Streptophyta</taxon>
        <taxon>Embryophyta</taxon>
        <taxon>Tracheophyta</taxon>
        <taxon>Spermatophyta</taxon>
        <taxon>Magnoliopsida</taxon>
        <taxon>eudicotyledons</taxon>
        <taxon>Gunneridae</taxon>
        <taxon>Pentapetalae</taxon>
        <taxon>rosids</taxon>
        <taxon>fabids</taxon>
        <taxon>Fabales</taxon>
        <taxon>Fabaceae</taxon>
        <taxon>Papilionoideae</taxon>
        <taxon>50 kb inversion clade</taxon>
        <taxon>NPAAA clade</taxon>
        <taxon>indigoferoid/millettioid clade</taxon>
        <taxon>Phaseoleae</taxon>
        <taxon>Mucuna</taxon>
    </lineage>
</organism>
<name>A0A371GRY9_MUCPR</name>
<gene>
    <name evidence="1" type="ORF">CR513_24443</name>
</gene>
<evidence type="ECO:0008006" key="3">
    <source>
        <dbReference type="Google" id="ProtNLM"/>
    </source>
</evidence>
<dbReference type="Proteomes" id="UP000257109">
    <property type="component" value="Unassembled WGS sequence"/>
</dbReference>
<feature type="non-terminal residue" evidence="1">
    <location>
        <position position="1"/>
    </location>
</feature>
<dbReference type="InterPro" id="IPR043502">
    <property type="entry name" value="DNA/RNA_pol_sf"/>
</dbReference>
<protein>
    <recommendedName>
        <fullName evidence="3">Retrovirus-related Pol polyprotein from transposon opus</fullName>
    </recommendedName>
</protein>
<proteinExistence type="predicted"/>